<evidence type="ECO:0000313" key="1">
    <source>
        <dbReference type="EMBL" id="KKR06325.1"/>
    </source>
</evidence>
<accession>A0A0G0Q7B6</accession>
<dbReference type="AlphaFoldDB" id="A0A0G0Q7B6"/>
<gene>
    <name evidence="1" type="ORF">UT34_C0001G0365</name>
</gene>
<proteinExistence type="predicted"/>
<evidence type="ECO:0000313" key="2">
    <source>
        <dbReference type="Proteomes" id="UP000034799"/>
    </source>
</evidence>
<dbReference type="EMBL" id="LBWK01000001">
    <property type="protein sequence ID" value="KKR06325.1"/>
    <property type="molecule type" value="Genomic_DNA"/>
</dbReference>
<sequence length="137" mass="14852">MTSRNFPNESLFSESASDEELFPVLEEIGFDTGIVEKNLLPFENPRVSSGSVVFITMANEGSGGVVLSIDAKGGVIADYSNIYEFIEKPGVQPSRTLPLDMRDPGSQKRVSEILLPFLGAGKLHNIGIVEALKKLKP</sequence>
<comment type="caution">
    <text evidence="1">The sequence shown here is derived from an EMBL/GenBank/DDBJ whole genome shotgun (WGS) entry which is preliminary data.</text>
</comment>
<dbReference type="STRING" id="1619100.UT34_C0001G0365"/>
<reference evidence="1 2" key="1">
    <citation type="journal article" date="2015" name="Nature">
        <title>rRNA introns, odd ribosomes, and small enigmatic genomes across a large radiation of phyla.</title>
        <authorList>
            <person name="Brown C.T."/>
            <person name="Hug L.A."/>
            <person name="Thomas B.C."/>
            <person name="Sharon I."/>
            <person name="Castelle C.J."/>
            <person name="Singh A."/>
            <person name="Wilkins M.J."/>
            <person name="Williams K.H."/>
            <person name="Banfield J.F."/>
        </authorList>
    </citation>
    <scope>NUCLEOTIDE SEQUENCE [LARGE SCALE GENOMIC DNA]</scope>
</reference>
<name>A0A0G0Q7B6_9BACT</name>
<organism evidence="1 2">
    <name type="scientific">candidate division WS6 bacterium GW2011_GWF2_39_15</name>
    <dbReference type="NCBI Taxonomy" id="1619100"/>
    <lineage>
        <taxon>Bacteria</taxon>
        <taxon>Candidatus Dojkabacteria</taxon>
    </lineage>
</organism>
<dbReference type="Proteomes" id="UP000034799">
    <property type="component" value="Unassembled WGS sequence"/>
</dbReference>
<protein>
    <submittedName>
        <fullName evidence="1">Uncharacterized protein</fullName>
    </submittedName>
</protein>